<reference evidence="1 2" key="1">
    <citation type="submission" date="2019-02" db="EMBL/GenBank/DDBJ databases">
        <title>Deep-cultivation of Planctomycetes and their phenomic and genomic characterization uncovers novel biology.</title>
        <authorList>
            <person name="Wiegand S."/>
            <person name="Jogler M."/>
            <person name="Boedeker C."/>
            <person name="Pinto D."/>
            <person name="Vollmers J."/>
            <person name="Rivas-Marin E."/>
            <person name="Kohn T."/>
            <person name="Peeters S.H."/>
            <person name="Heuer A."/>
            <person name="Rast P."/>
            <person name="Oberbeckmann S."/>
            <person name="Bunk B."/>
            <person name="Jeske O."/>
            <person name="Meyerdierks A."/>
            <person name="Storesund J.E."/>
            <person name="Kallscheuer N."/>
            <person name="Luecker S."/>
            <person name="Lage O.M."/>
            <person name="Pohl T."/>
            <person name="Merkel B.J."/>
            <person name="Hornburger P."/>
            <person name="Mueller R.-W."/>
            <person name="Bruemmer F."/>
            <person name="Labrenz M."/>
            <person name="Spormann A.M."/>
            <person name="Op Den Camp H."/>
            <person name="Overmann J."/>
            <person name="Amann R."/>
            <person name="Jetten M.S.M."/>
            <person name="Mascher T."/>
            <person name="Medema M.H."/>
            <person name="Devos D.P."/>
            <person name="Kaster A.-K."/>
            <person name="Ovreas L."/>
            <person name="Rohde M."/>
            <person name="Galperin M.Y."/>
            <person name="Jogler C."/>
        </authorList>
    </citation>
    <scope>NUCLEOTIDE SEQUENCE [LARGE SCALE GENOMIC DNA]</scope>
    <source>
        <strain evidence="1 2">KOR42</strain>
    </source>
</reference>
<gene>
    <name evidence="1" type="ORF">KOR42_27050</name>
</gene>
<organism evidence="1 2">
    <name type="scientific">Thalassoglobus neptunius</name>
    <dbReference type="NCBI Taxonomy" id="1938619"/>
    <lineage>
        <taxon>Bacteria</taxon>
        <taxon>Pseudomonadati</taxon>
        <taxon>Planctomycetota</taxon>
        <taxon>Planctomycetia</taxon>
        <taxon>Planctomycetales</taxon>
        <taxon>Planctomycetaceae</taxon>
        <taxon>Thalassoglobus</taxon>
    </lineage>
</organism>
<comment type="caution">
    <text evidence="1">The sequence shown here is derived from an EMBL/GenBank/DDBJ whole genome shotgun (WGS) entry which is preliminary data.</text>
</comment>
<dbReference type="AlphaFoldDB" id="A0A5C5WYA4"/>
<keyword evidence="2" id="KW-1185">Reference proteome</keyword>
<name>A0A5C5WYA4_9PLAN</name>
<sequence>MARLLFQGRTDFGLRIGLRNSRDISARCRIITESPETKETFPSDVIVLRSHRKTGSLEEMHDLLKLSPLPKSIPTL</sequence>
<dbReference type="Proteomes" id="UP000317243">
    <property type="component" value="Unassembled WGS sequence"/>
</dbReference>
<dbReference type="EMBL" id="SIHI01000003">
    <property type="protein sequence ID" value="TWT55578.1"/>
    <property type="molecule type" value="Genomic_DNA"/>
</dbReference>
<protein>
    <submittedName>
        <fullName evidence="1">Uncharacterized protein</fullName>
    </submittedName>
</protein>
<evidence type="ECO:0000313" key="2">
    <source>
        <dbReference type="Proteomes" id="UP000317243"/>
    </source>
</evidence>
<accession>A0A5C5WYA4</accession>
<proteinExistence type="predicted"/>
<evidence type="ECO:0000313" key="1">
    <source>
        <dbReference type="EMBL" id="TWT55578.1"/>
    </source>
</evidence>